<name>A0A3N6LTC5_9EURY</name>
<accession>A0A3N6LTC5</accession>
<gene>
    <name evidence="1" type="ORF">EA462_02970</name>
</gene>
<dbReference type="Pfam" id="PF09858">
    <property type="entry name" value="DUF2085"/>
    <property type="match status" value="1"/>
</dbReference>
<reference evidence="1 2" key="1">
    <citation type="submission" date="2018-10" db="EMBL/GenBank/DDBJ databases">
        <title>Natrarchaeobius chitinivorans gen. nov., sp. nov., and Natrarchaeobius haloalkaliphilus sp. nov., alkaliphilic, chitin-utilizing haloarchaea from hypersaline alkaline lakes.</title>
        <authorList>
            <person name="Sorokin D.Y."/>
            <person name="Elcheninov A.G."/>
            <person name="Kostrikina N.A."/>
            <person name="Bale N.J."/>
            <person name="Sinninghe Damste J.S."/>
            <person name="Khijniak T.V."/>
            <person name="Kublanov I.V."/>
            <person name="Toshchakov S.V."/>
        </authorList>
    </citation>
    <scope>NUCLEOTIDE SEQUENCE [LARGE SCALE GENOMIC DNA]</scope>
    <source>
        <strain evidence="1 2">AArcht-Sl</strain>
    </source>
</reference>
<comment type="caution">
    <text evidence="1">The sequence shown here is derived from an EMBL/GenBank/DDBJ whole genome shotgun (WGS) entry which is preliminary data.</text>
</comment>
<protein>
    <submittedName>
        <fullName evidence="1">DUF2085 domain-containing protein</fullName>
    </submittedName>
</protein>
<dbReference type="Proteomes" id="UP000273828">
    <property type="component" value="Unassembled WGS sequence"/>
</dbReference>
<dbReference type="AlphaFoldDB" id="A0A3N6LTC5"/>
<evidence type="ECO:0000313" key="2">
    <source>
        <dbReference type="Proteomes" id="UP000273828"/>
    </source>
</evidence>
<dbReference type="EMBL" id="REFY01000001">
    <property type="protein sequence ID" value="RQG93318.1"/>
    <property type="molecule type" value="Genomic_DNA"/>
</dbReference>
<organism evidence="1 2">
    <name type="scientific">Natrarchaeobius halalkaliphilus</name>
    <dbReference type="NCBI Taxonomy" id="1679091"/>
    <lineage>
        <taxon>Archaea</taxon>
        <taxon>Methanobacteriati</taxon>
        <taxon>Methanobacteriota</taxon>
        <taxon>Stenosarchaea group</taxon>
        <taxon>Halobacteria</taxon>
        <taxon>Halobacteriales</taxon>
        <taxon>Natrialbaceae</taxon>
        <taxon>Natrarchaeobius</taxon>
    </lineage>
</organism>
<proteinExistence type="predicted"/>
<dbReference type="RefSeq" id="WP_124177067.1">
    <property type="nucleotide sequence ID" value="NZ_REFY01000001.1"/>
</dbReference>
<sequence length="149" mass="16144">MRVDTAEIRRGIAETRGFVLSHHLPEEYYRCYSPVVFGRQLHICARCVGIYPGILAGLFAYAVAPPPMTSVVLVALVPLPALVDWAVTTFTTRRGYNVVRTVTGSALGYGYGLGVGYVFVETNPFVIGVGVLYGLVAAVLLFRSNATDE</sequence>
<evidence type="ECO:0000313" key="1">
    <source>
        <dbReference type="EMBL" id="RQG93318.1"/>
    </source>
</evidence>
<dbReference type="OrthoDB" id="65798at2157"/>
<dbReference type="InterPro" id="IPR019206">
    <property type="entry name" value="DUF2085_TM"/>
</dbReference>
<keyword evidence="2" id="KW-1185">Reference proteome</keyword>